<sequence length="92" mass="9821">MMVVLFSLTTPTGIAIGMGVSKVYNENSPKALVVEGIFNSLSAGILIYMSLVYLLGVDFMNPIMQSNVKLLLGSYLSLDLGAASMSLLAKWS</sequence>
<reference evidence="6" key="1">
    <citation type="submission" date="2019-09" db="EMBL/GenBank/DDBJ databases">
        <title>Draft genome information of white flower Hibiscus syriacus.</title>
        <authorList>
            <person name="Kim Y.-M."/>
        </authorList>
    </citation>
    <scope>NUCLEOTIDE SEQUENCE [LARGE SCALE GENOMIC DNA]</scope>
    <source>
        <strain evidence="6">YM2019G1</strain>
    </source>
</reference>
<name>A0A6A2WS31_HIBSY</name>
<evidence type="ECO:0000256" key="1">
    <source>
        <dbReference type="ARBA" id="ARBA00004141"/>
    </source>
</evidence>
<evidence type="ECO:0000256" key="2">
    <source>
        <dbReference type="ARBA" id="ARBA00022692"/>
    </source>
</evidence>
<dbReference type="AlphaFoldDB" id="A0A6A2WS31"/>
<keyword evidence="2 5" id="KW-0812">Transmembrane</keyword>
<comment type="subcellular location">
    <subcellularLocation>
        <location evidence="1">Membrane</location>
        <topology evidence="1">Multi-pass membrane protein</topology>
    </subcellularLocation>
</comment>
<dbReference type="GO" id="GO:0005886">
    <property type="term" value="C:plasma membrane"/>
    <property type="evidence" value="ECO:0007669"/>
    <property type="project" value="TreeGrafter"/>
</dbReference>
<evidence type="ECO:0000256" key="3">
    <source>
        <dbReference type="ARBA" id="ARBA00022989"/>
    </source>
</evidence>
<evidence type="ECO:0000313" key="7">
    <source>
        <dbReference type="Proteomes" id="UP000436088"/>
    </source>
</evidence>
<keyword evidence="4 5" id="KW-0472">Membrane</keyword>
<protein>
    <submittedName>
        <fullName evidence="6">Uncharacterized protein</fullName>
    </submittedName>
</protein>
<dbReference type="Proteomes" id="UP000436088">
    <property type="component" value="Unassembled WGS sequence"/>
</dbReference>
<dbReference type="InterPro" id="IPR003689">
    <property type="entry name" value="ZIP"/>
</dbReference>
<dbReference type="EMBL" id="VEPZ02001671">
    <property type="protein sequence ID" value="KAE8663568.1"/>
    <property type="molecule type" value="Genomic_DNA"/>
</dbReference>
<evidence type="ECO:0000256" key="5">
    <source>
        <dbReference type="SAM" id="Phobius"/>
    </source>
</evidence>
<keyword evidence="7" id="KW-1185">Reference proteome</keyword>
<accession>A0A6A2WS31</accession>
<feature type="transmembrane region" description="Helical" evidence="5">
    <location>
        <begin position="31"/>
        <end position="56"/>
    </location>
</feature>
<gene>
    <name evidence="6" type="ORF">F3Y22_tig00112928pilonHSYRG00032</name>
</gene>
<dbReference type="Pfam" id="PF02535">
    <property type="entry name" value="Zip"/>
    <property type="match status" value="1"/>
</dbReference>
<dbReference type="GO" id="GO:0005385">
    <property type="term" value="F:zinc ion transmembrane transporter activity"/>
    <property type="evidence" value="ECO:0007669"/>
    <property type="project" value="TreeGrafter"/>
</dbReference>
<evidence type="ECO:0000313" key="6">
    <source>
        <dbReference type="EMBL" id="KAE8663568.1"/>
    </source>
</evidence>
<organism evidence="6 7">
    <name type="scientific">Hibiscus syriacus</name>
    <name type="common">Rose of Sharon</name>
    <dbReference type="NCBI Taxonomy" id="106335"/>
    <lineage>
        <taxon>Eukaryota</taxon>
        <taxon>Viridiplantae</taxon>
        <taxon>Streptophyta</taxon>
        <taxon>Embryophyta</taxon>
        <taxon>Tracheophyta</taxon>
        <taxon>Spermatophyta</taxon>
        <taxon>Magnoliopsida</taxon>
        <taxon>eudicotyledons</taxon>
        <taxon>Gunneridae</taxon>
        <taxon>Pentapetalae</taxon>
        <taxon>rosids</taxon>
        <taxon>malvids</taxon>
        <taxon>Malvales</taxon>
        <taxon>Malvaceae</taxon>
        <taxon>Malvoideae</taxon>
        <taxon>Hibiscus</taxon>
    </lineage>
</organism>
<dbReference type="PANTHER" id="PTHR11040">
    <property type="entry name" value="ZINC/IRON TRANSPORTER"/>
    <property type="match status" value="1"/>
</dbReference>
<proteinExistence type="predicted"/>
<evidence type="ECO:0000256" key="4">
    <source>
        <dbReference type="ARBA" id="ARBA00023136"/>
    </source>
</evidence>
<feature type="transmembrane region" description="Helical" evidence="5">
    <location>
        <begin position="68"/>
        <end position="89"/>
    </location>
</feature>
<keyword evidence="3 5" id="KW-1133">Transmembrane helix</keyword>
<dbReference type="PANTHER" id="PTHR11040:SF164">
    <property type="entry name" value="ZINC TRANSPORTER 12-RELATED"/>
    <property type="match status" value="1"/>
</dbReference>
<comment type="caution">
    <text evidence="6">The sequence shown here is derived from an EMBL/GenBank/DDBJ whole genome shotgun (WGS) entry which is preliminary data.</text>
</comment>